<dbReference type="AlphaFoldDB" id="A0AAD3HF05"/>
<sequence length="68" mass="7295">MPWQTAPSLIIIGGAFNVAAGLMWGAQRLGFGEDKAVCQDEFKFAMGNRDKAVAEYKDLLKKSAASSS</sequence>
<comment type="caution">
    <text evidence="2">The sequence shown here is derived from an EMBL/GenBank/DDBJ whole genome shotgun (WGS) entry which is preliminary data.</text>
</comment>
<evidence type="ECO:0000313" key="2">
    <source>
        <dbReference type="EMBL" id="GFH60886.1"/>
    </source>
</evidence>
<organism evidence="2 3">
    <name type="scientific">Chaetoceros tenuissimus</name>
    <dbReference type="NCBI Taxonomy" id="426638"/>
    <lineage>
        <taxon>Eukaryota</taxon>
        <taxon>Sar</taxon>
        <taxon>Stramenopiles</taxon>
        <taxon>Ochrophyta</taxon>
        <taxon>Bacillariophyta</taxon>
        <taxon>Coscinodiscophyceae</taxon>
        <taxon>Chaetocerotophycidae</taxon>
        <taxon>Chaetocerotales</taxon>
        <taxon>Chaetocerotaceae</taxon>
        <taxon>Chaetoceros</taxon>
    </lineage>
</organism>
<reference evidence="2 3" key="1">
    <citation type="journal article" date="2021" name="Sci. Rep.">
        <title>The genome of the diatom Chaetoceros tenuissimus carries an ancient integrated fragment of an extant virus.</title>
        <authorList>
            <person name="Hongo Y."/>
            <person name="Kimura K."/>
            <person name="Takaki Y."/>
            <person name="Yoshida Y."/>
            <person name="Baba S."/>
            <person name="Kobayashi G."/>
            <person name="Nagasaki K."/>
            <person name="Hano T."/>
            <person name="Tomaru Y."/>
        </authorList>
    </citation>
    <scope>NUCLEOTIDE SEQUENCE [LARGE SCALE GENOMIC DNA]</scope>
    <source>
        <strain evidence="2 3">NIES-3715</strain>
    </source>
</reference>
<keyword evidence="1" id="KW-0472">Membrane</keyword>
<accession>A0AAD3HF05</accession>
<feature type="transmembrane region" description="Helical" evidence="1">
    <location>
        <begin position="6"/>
        <end position="26"/>
    </location>
</feature>
<keyword evidence="1" id="KW-1133">Transmembrane helix</keyword>
<dbReference type="EMBL" id="BLLK01000069">
    <property type="protein sequence ID" value="GFH60886.1"/>
    <property type="molecule type" value="Genomic_DNA"/>
</dbReference>
<dbReference type="Proteomes" id="UP001054902">
    <property type="component" value="Unassembled WGS sequence"/>
</dbReference>
<evidence type="ECO:0000313" key="3">
    <source>
        <dbReference type="Proteomes" id="UP001054902"/>
    </source>
</evidence>
<gene>
    <name evidence="2" type="ORF">CTEN210_17362</name>
</gene>
<evidence type="ECO:0000256" key="1">
    <source>
        <dbReference type="SAM" id="Phobius"/>
    </source>
</evidence>
<keyword evidence="3" id="KW-1185">Reference proteome</keyword>
<protein>
    <submittedName>
        <fullName evidence="2">Uncharacterized protein</fullName>
    </submittedName>
</protein>
<proteinExistence type="predicted"/>
<name>A0AAD3HF05_9STRA</name>
<keyword evidence="1" id="KW-0812">Transmembrane</keyword>